<feature type="region of interest" description="Disordered" evidence="5">
    <location>
        <begin position="396"/>
        <end position="575"/>
    </location>
</feature>
<evidence type="ECO:0000256" key="4">
    <source>
        <dbReference type="ARBA" id="ARBA00023136"/>
    </source>
</evidence>
<keyword evidence="8" id="KW-1185">Reference proteome</keyword>
<dbReference type="Pfam" id="PF03208">
    <property type="entry name" value="PRA1"/>
    <property type="match status" value="1"/>
</dbReference>
<feature type="compositionally biased region" description="Low complexity" evidence="5">
    <location>
        <begin position="399"/>
        <end position="416"/>
    </location>
</feature>
<feature type="region of interest" description="Disordered" evidence="5">
    <location>
        <begin position="316"/>
        <end position="378"/>
    </location>
</feature>
<evidence type="ECO:0000256" key="5">
    <source>
        <dbReference type="SAM" id="MobiDB-lite"/>
    </source>
</evidence>
<keyword evidence="2 6" id="KW-0812">Transmembrane</keyword>
<dbReference type="GO" id="GO:0005794">
    <property type="term" value="C:Golgi apparatus"/>
    <property type="evidence" value="ECO:0007669"/>
    <property type="project" value="TreeGrafter"/>
</dbReference>
<organism evidence="7 8">
    <name type="scientific">Aspergillus indologenus CBS 114.80</name>
    <dbReference type="NCBI Taxonomy" id="1450541"/>
    <lineage>
        <taxon>Eukaryota</taxon>
        <taxon>Fungi</taxon>
        <taxon>Dikarya</taxon>
        <taxon>Ascomycota</taxon>
        <taxon>Pezizomycotina</taxon>
        <taxon>Eurotiomycetes</taxon>
        <taxon>Eurotiomycetidae</taxon>
        <taxon>Eurotiales</taxon>
        <taxon>Aspergillaceae</taxon>
        <taxon>Aspergillus</taxon>
        <taxon>Aspergillus subgen. Circumdati</taxon>
    </lineage>
</organism>
<evidence type="ECO:0000256" key="2">
    <source>
        <dbReference type="ARBA" id="ARBA00022692"/>
    </source>
</evidence>
<name>A0A2V5HLP7_9EURO</name>
<accession>A0A2V5HLP7</accession>
<evidence type="ECO:0000313" key="7">
    <source>
        <dbReference type="EMBL" id="PYI25408.1"/>
    </source>
</evidence>
<protein>
    <submittedName>
        <fullName evidence="7">PRA1-domain-containing protein</fullName>
    </submittedName>
</protein>
<evidence type="ECO:0000256" key="1">
    <source>
        <dbReference type="ARBA" id="ARBA00004141"/>
    </source>
</evidence>
<keyword evidence="3 6" id="KW-1133">Transmembrane helix</keyword>
<dbReference type="InterPro" id="IPR004895">
    <property type="entry name" value="Prenylated_rab_accept_PRA1"/>
</dbReference>
<proteinExistence type="predicted"/>
<keyword evidence="4 6" id="KW-0472">Membrane</keyword>
<dbReference type="GO" id="GO:0016020">
    <property type="term" value="C:membrane"/>
    <property type="evidence" value="ECO:0007669"/>
    <property type="project" value="UniProtKB-SubCell"/>
</dbReference>
<evidence type="ECO:0000256" key="3">
    <source>
        <dbReference type="ARBA" id="ARBA00022989"/>
    </source>
</evidence>
<dbReference type="Proteomes" id="UP000248817">
    <property type="component" value="Unassembled WGS sequence"/>
</dbReference>
<sequence>MSPLQFPIDAITSRFGDRFNSVRSQSFSTRFANLRPVSEFLDVKRISKPANFGEVQSRVNYNLSYFSSNYAAVFVMLSIYSLLTNPVLLFVIIFVTGGLYGIGKLQGRDLDLGVARFNTSQLYTGLLLVAVPLGFWASPIATVLWLIGATGVAVFECFFRGGGLGGRPRTPYGMPRWGRPPRARVGRQTRRRAAPWVDGSSRVEELDSEEDDIYSRQDMRISQARQAADREIAGGSMRRRRMVEYDAVYEDEMASVDEMDYDLQDSMDSTVAYAVQLAMKDKEERLVDQALDRIRRAQVQGQKNVRLSKRELEAIERMRTGSRSGTEQEPRASALEGTSFDNRYLNPPESSSHRATGEAPRGGPYVSSSPRKHSVPSSLAENNSAYAFWARTSGASLDPEASPRSPSSRPESSHTPPRSPLQPAYSLERLPSVPLVHNPGSMRRPAFTRPLHDETQWRPSHRPPHPIDSPPYPLDPRRDSVGHSGKTSITGYRNIFDDRPNSARSATMGQGRPGRVTEKYPREDGGNRSSGLEDSTNEIWQRGKRKLATMTSTKPAGSDDEDDDDDDDDDVNAGM</sequence>
<dbReference type="EMBL" id="KZ825648">
    <property type="protein sequence ID" value="PYI25408.1"/>
    <property type="molecule type" value="Genomic_DNA"/>
</dbReference>
<feature type="compositionally biased region" description="Acidic residues" evidence="5">
    <location>
        <begin position="558"/>
        <end position="575"/>
    </location>
</feature>
<feature type="region of interest" description="Disordered" evidence="5">
    <location>
        <begin position="170"/>
        <end position="191"/>
    </location>
</feature>
<reference evidence="7 8" key="1">
    <citation type="submission" date="2018-02" db="EMBL/GenBank/DDBJ databases">
        <title>The genomes of Aspergillus section Nigri reveals drivers in fungal speciation.</title>
        <authorList>
            <consortium name="DOE Joint Genome Institute"/>
            <person name="Vesth T.C."/>
            <person name="Nybo J."/>
            <person name="Theobald S."/>
            <person name="Brandl J."/>
            <person name="Frisvad J.C."/>
            <person name="Nielsen K.F."/>
            <person name="Lyhne E.K."/>
            <person name="Kogle M.E."/>
            <person name="Kuo A."/>
            <person name="Riley R."/>
            <person name="Clum A."/>
            <person name="Nolan M."/>
            <person name="Lipzen A."/>
            <person name="Salamov A."/>
            <person name="Henrissat B."/>
            <person name="Wiebenga A."/>
            <person name="De vries R.P."/>
            <person name="Grigoriev I.V."/>
            <person name="Mortensen U.H."/>
            <person name="Andersen M.R."/>
            <person name="Baker S.E."/>
        </authorList>
    </citation>
    <scope>NUCLEOTIDE SEQUENCE [LARGE SCALE GENOMIC DNA]</scope>
    <source>
        <strain evidence="7 8">CBS 114.80</strain>
    </source>
</reference>
<feature type="compositionally biased region" description="Basic and acidic residues" evidence="5">
    <location>
        <begin position="515"/>
        <end position="526"/>
    </location>
</feature>
<feature type="compositionally biased region" description="Polar residues" evidence="5">
    <location>
        <begin position="527"/>
        <end position="539"/>
    </location>
</feature>
<feature type="compositionally biased region" description="Basic residues" evidence="5">
    <location>
        <begin position="179"/>
        <end position="191"/>
    </location>
</feature>
<comment type="subcellular location">
    <subcellularLocation>
        <location evidence="1">Membrane</location>
        <topology evidence="1">Multi-pass membrane protein</topology>
    </subcellularLocation>
</comment>
<evidence type="ECO:0000256" key="6">
    <source>
        <dbReference type="SAM" id="Phobius"/>
    </source>
</evidence>
<evidence type="ECO:0000313" key="8">
    <source>
        <dbReference type="Proteomes" id="UP000248817"/>
    </source>
</evidence>
<dbReference type="PANTHER" id="PTHR19317:SF0">
    <property type="entry name" value="PRENYLATED RAB ACCEPTOR PROTEIN 1"/>
    <property type="match status" value="1"/>
</dbReference>
<gene>
    <name evidence="7" type="ORF">BP00DRAFT_440781</name>
</gene>
<dbReference type="PANTHER" id="PTHR19317">
    <property type="entry name" value="PRENYLATED RAB ACCEPTOR 1-RELATED"/>
    <property type="match status" value="1"/>
</dbReference>
<dbReference type="AlphaFoldDB" id="A0A2V5HLP7"/>
<feature type="transmembrane region" description="Helical" evidence="6">
    <location>
        <begin position="70"/>
        <end position="102"/>
    </location>
</feature>
<feature type="transmembrane region" description="Helical" evidence="6">
    <location>
        <begin position="122"/>
        <end position="147"/>
    </location>
</feature>